<dbReference type="PANTHER" id="PTHR30561:SF9">
    <property type="entry name" value="4-AMINO-4-DEOXY-L-ARABINOSE-PHOSPHOUNDECAPRENOL FLIPPASE SUBUNIT ARNF-RELATED"/>
    <property type="match status" value="1"/>
</dbReference>
<dbReference type="PANTHER" id="PTHR30561">
    <property type="entry name" value="SMR FAMILY PROTON-DEPENDENT DRUG EFFLUX TRANSPORTER SUGE"/>
    <property type="match status" value="1"/>
</dbReference>
<dbReference type="InterPro" id="IPR000620">
    <property type="entry name" value="EamA_dom"/>
</dbReference>
<evidence type="ECO:0000256" key="8">
    <source>
        <dbReference type="ARBA" id="ARBA00022989"/>
    </source>
</evidence>
<evidence type="ECO:0000256" key="1">
    <source>
        <dbReference type="ARBA" id="ARBA00004651"/>
    </source>
</evidence>
<evidence type="ECO:0000313" key="14">
    <source>
        <dbReference type="Proteomes" id="UP001595704"/>
    </source>
</evidence>
<dbReference type="RefSeq" id="WP_191320723.1">
    <property type="nucleotide sequence ID" value="NZ_BNCG01000023.1"/>
</dbReference>
<accession>A0ABV7UHF3</accession>
<feature type="transmembrane region" description="Helical" evidence="11">
    <location>
        <begin position="41"/>
        <end position="60"/>
    </location>
</feature>
<keyword evidence="7" id="KW-0448">Lipopolysaccharide biosynthesis</keyword>
<keyword evidence="6 11" id="KW-0812">Transmembrane</keyword>
<evidence type="ECO:0000256" key="10">
    <source>
        <dbReference type="ARBA" id="ARBA00023136"/>
    </source>
</evidence>
<comment type="caution">
    <text evidence="13">The sequence shown here is derived from an EMBL/GenBank/DDBJ whole genome shotgun (WGS) entry which is preliminary data.</text>
</comment>
<feature type="transmembrane region" description="Helical" evidence="11">
    <location>
        <begin position="99"/>
        <end position="117"/>
    </location>
</feature>
<organism evidence="13 14">
    <name type="scientific">Camelimonas fluminis</name>
    <dbReference type="NCBI Taxonomy" id="1576911"/>
    <lineage>
        <taxon>Bacteria</taxon>
        <taxon>Pseudomonadati</taxon>
        <taxon>Pseudomonadota</taxon>
        <taxon>Alphaproteobacteria</taxon>
        <taxon>Hyphomicrobiales</taxon>
        <taxon>Chelatococcaceae</taxon>
        <taxon>Camelimonas</taxon>
    </lineage>
</organism>
<protein>
    <submittedName>
        <fullName evidence="13">EamA family transporter</fullName>
    </submittedName>
</protein>
<keyword evidence="2" id="KW-1003">Cell membrane</keyword>
<feature type="transmembrane region" description="Helical" evidence="11">
    <location>
        <begin position="72"/>
        <end position="93"/>
    </location>
</feature>
<keyword evidence="4" id="KW-0997">Cell inner membrane</keyword>
<evidence type="ECO:0000256" key="11">
    <source>
        <dbReference type="SAM" id="Phobius"/>
    </source>
</evidence>
<dbReference type="InterPro" id="IPR000390">
    <property type="entry name" value="Small_drug/metabolite_transptr"/>
</dbReference>
<evidence type="ECO:0000256" key="3">
    <source>
        <dbReference type="ARBA" id="ARBA00022516"/>
    </source>
</evidence>
<gene>
    <name evidence="13" type="ORF">ACFONL_11180</name>
</gene>
<evidence type="ECO:0000256" key="2">
    <source>
        <dbReference type="ARBA" id="ARBA00022475"/>
    </source>
</evidence>
<keyword evidence="10 11" id="KW-0472">Membrane</keyword>
<sequence>MMLALWFALSVLADVAGQICFKRGADALPDDAPGAAMVWPLLHSGWVMAGVLVYTAEIFIWLRILAETPLSVAFPIASLNFLAITLGSVLLLGEKVNRRQWLGAVLVTAGVIVVARGA</sequence>
<evidence type="ECO:0000259" key="12">
    <source>
        <dbReference type="Pfam" id="PF00892"/>
    </source>
</evidence>
<evidence type="ECO:0000256" key="5">
    <source>
        <dbReference type="ARBA" id="ARBA00022556"/>
    </source>
</evidence>
<dbReference type="InterPro" id="IPR037185">
    <property type="entry name" value="EmrE-like"/>
</dbReference>
<evidence type="ECO:0000256" key="7">
    <source>
        <dbReference type="ARBA" id="ARBA00022985"/>
    </source>
</evidence>
<name>A0ABV7UHF3_9HYPH</name>
<dbReference type="Proteomes" id="UP001595704">
    <property type="component" value="Unassembled WGS sequence"/>
</dbReference>
<evidence type="ECO:0000256" key="4">
    <source>
        <dbReference type="ARBA" id="ARBA00022519"/>
    </source>
</evidence>
<evidence type="ECO:0000256" key="6">
    <source>
        <dbReference type="ARBA" id="ARBA00022692"/>
    </source>
</evidence>
<feature type="domain" description="EamA" evidence="12">
    <location>
        <begin position="47"/>
        <end position="115"/>
    </location>
</feature>
<keyword evidence="5" id="KW-0441">Lipid A biosynthesis</keyword>
<proteinExistence type="predicted"/>
<comment type="subcellular location">
    <subcellularLocation>
        <location evidence="1">Cell membrane</location>
        <topology evidence="1">Multi-pass membrane protein</topology>
    </subcellularLocation>
</comment>
<keyword evidence="9" id="KW-0443">Lipid metabolism</keyword>
<reference evidence="14" key="1">
    <citation type="journal article" date="2019" name="Int. J. Syst. Evol. Microbiol.">
        <title>The Global Catalogue of Microorganisms (GCM) 10K type strain sequencing project: providing services to taxonomists for standard genome sequencing and annotation.</title>
        <authorList>
            <consortium name="The Broad Institute Genomics Platform"/>
            <consortium name="The Broad Institute Genome Sequencing Center for Infectious Disease"/>
            <person name="Wu L."/>
            <person name="Ma J."/>
        </authorList>
    </citation>
    <scope>NUCLEOTIDE SEQUENCE [LARGE SCALE GENOMIC DNA]</scope>
    <source>
        <strain evidence="14">KCTC 42282</strain>
    </source>
</reference>
<keyword evidence="3" id="KW-0444">Lipid biosynthesis</keyword>
<keyword evidence="14" id="KW-1185">Reference proteome</keyword>
<dbReference type="Gene3D" id="1.10.3730.20">
    <property type="match status" value="1"/>
</dbReference>
<keyword evidence="8 11" id="KW-1133">Transmembrane helix</keyword>
<evidence type="ECO:0000313" key="13">
    <source>
        <dbReference type="EMBL" id="MFC3637927.1"/>
    </source>
</evidence>
<dbReference type="EMBL" id="JBHRYC010000052">
    <property type="protein sequence ID" value="MFC3637927.1"/>
    <property type="molecule type" value="Genomic_DNA"/>
</dbReference>
<dbReference type="Pfam" id="PF00892">
    <property type="entry name" value="EamA"/>
    <property type="match status" value="1"/>
</dbReference>
<evidence type="ECO:0000256" key="9">
    <source>
        <dbReference type="ARBA" id="ARBA00023098"/>
    </source>
</evidence>
<dbReference type="SUPFAM" id="SSF103481">
    <property type="entry name" value="Multidrug resistance efflux transporter EmrE"/>
    <property type="match status" value="1"/>
</dbReference>